<gene>
    <name evidence="2" type="ORF">TrVE_jg14280</name>
</gene>
<dbReference type="AlphaFoldDB" id="A0A9W7BWW2"/>
<organism evidence="2 3">
    <name type="scientific">Triparma verrucosa</name>
    <dbReference type="NCBI Taxonomy" id="1606542"/>
    <lineage>
        <taxon>Eukaryota</taxon>
        <taxon>Sar</taxon>
        <taxon>Stramenopiles</taxon>
        <taxon>Ochrophyta</taxon>
        <taxon>Bolidophyceae</taxon>
        <taxon>Parmales</taxon>
        <taxon>Triparmaceae</taxon>
        <taxon>Triparma</taxon>
    </lineage>
</organism>
<feature type="region of interest" description="Disordered" evidence="1">
    <location>
        <begin position="1"/>
        <end position="37"/>
    </location>
</feature>
<dbReference type="EMBL" id="BRXX01000213">
    <property type="protein sequence ID" value="GMH98249.1"/>
    <property type="molecule type" value="Genomic_DNA"/>
</dbReference>
<sequence>MSAAPPAATTKKRKYTKRSTLSTSTSDKATSKQAKHVLSPEQIPLRLQAVSRPEIVLGTLNDLLSLSLADYSLTPPSETDEAMFKLSPAPKQIIDELLNVLARALPTFSIPALSPPITPSMYTQIMSKTFTADLPSTPYDQLPADPVAKMVLTIFRNLTLVASNVPHFAFHSVFLTTMTTIVQDEHPQLTLLEHALVTLGNIASDLDVCGRRMFDWHHLFPPSLQAEKDHALLGLAPVIAGYKSDSPLPQSTLLPFATHHITSVLGLFTTINEIIMMDLSVVAKENLLCTLNILETLSTLPENDVVFSQAPVALTLRLVKFLHLHKNGPNSIFYVPPTDFPGVSRVQPYLMYDSADNTVDTDFRDVSLAILYKCVKFTPTVRNSVAEAPDCIERLLSIFTTRTGRLDVRDLAASTLKLLVESSEVAKKILLKYKRELVIMSSQSEFLEHHIINSGLLPPDEDIYENIES</sequence>
<evidence type="ECO:0000256" key="1">
    <source>
        <dbReference type="SAM" id="MobiDB-lite"/>
    </source>
</evidence>
<proteinExistence type="predicted"/>
<dbReference type="InterPro" id="IPR016024">
    <property type="entry name" value="ARM-type_fold"/>
</dbReference>
<evidence type="ECO:0000313" key="3">
    <source>
        <dbReference type="Proteomes" id="UP001165160"/>
    </source>
</evidence>
<dbReference type="Proteomes" id="UP001165160">
    <property type="component" value="Unassembled WGS sequence"/>
</dbReference>
<evidence type="ECO:0000313" key="2">
    <source>
        <dbReference type="EMBL" id="GMH98249.1"/>
    </source>
</evidence>
<protein>
    <submittedName>
        <fullName evidence="2">Uncharacterized protein</fullName>
    </submittedName>
</protein>
<accession>A0A9W7BWW2</accession>
<dbReference type="SUPFAM" id="SSF48371">
    <property type="entry name" value="ARM repeat"/>
    <property type="match status" value="1"/>
</dbReference>
<comment type="caution">
    <text evidence="2">The sequence shown here is derived from an EMBL/GenBank/DDBJ whole genome shotgun (WGS) entry which is preliminary data.</text>
</comment>
<keyword evidence="3" id="KW-1185">Reference proteome</keyword>
<name>A0A9W7BWW2_9STRA</name>
<reference evidence="3" key="1">
    <citation type="journal article" date="2023" name="Commun. Biol.">
        <title>Genome analysis of Parmales, the sister group of diatoms, reveals the evolutionary specialization of diatoms from phago-mixotrophs to photoautotrophs.</title>
        <authorList>
            <person name="Ban H."/>
            <person name="Sato S."/>
            <person name="Yoshikawa S."/>
            <person name="Yamada K."/>
            <person name="Nakamura Y."/>
            <person name="Ichinomiya M."/>
            <person name="Sato N."/>
            <person name="Blanc-Mathieu R."/>
            <person name="Endo H."/>
            <person name="Kuwata A."/>
            <person name="Ogata H."/>
        </authorList>
    </citation>
    <scope>NUCLEOTIDE SEQUENCE [LARGE SCALE GENOMIC DNA]</scope>
    <source>
        <strain evidence="3">NIES 3699</strain>
    </source>
</reference>